<accession>A0A0D9XTX9</accession>
<feature type="region of interest" description="Disordered" evidence="1">
    <location>
        <begin position="1"/>
        <end position="20"/>
    </location>
</feature>
<dbReference type="PANTHER" id="PTHR35166">
    <property type="entry name" value="OS05G0193700 PROTEIN-RELATED"/>
    <property type="match status" value="1"/>
</dbReference>
<protein>
    <submittedName>
        <fullName evidence="2">Uncharacterized protein</fullName>
    </submittedName>
</protein>
<name>A0A0D9XTX9_9ORYZ</name>
<sequence length="130" mass="14716">MEGTKTEAVAVGDGDRKPSAAKVRMPQAYVSAILTTKTDPPPSAQELERLSPQERVDAIYQKELFDEFLAFQAEVRSSVLEKGYYLVDESYLEEAAADKARMDEELAKIDYSRIIFGEWDYEDKNSVKIL</sequence>
<keyword evidence="3" id="KW-1185">Reference proteome</keyword>
<evidence type="ECO:0000256" key="1">
    <source>
        <dbReference type="SAM" id="MobiDB-lite"/>
    </source>
</evidence>
<evidence type="ECO:0000313" key="2">
    <source>
        <dbReference type="EnsemblPlants" id="LPERR11G15490.1"/>
    </source>
</evidence>
<reference evidence="2" key="3">
    <citation type="submission" date="2015-04" db="UniProtKB">
        <authorList>
            <consortium name="EnsemblPlants"/>
        </authorList>
    </citation>
    <scope>IDENTIFICATION</scope>
</reference>
<dbReference type="HOGENOM" id="CLU_118302_0_0_1"/>
<reference evidence="2 3" key="1">
    <citation type="submission" date="2012-08" db="EMBL/GenBank/DDBJ databases">
        <title>Oryza genome evolution.</title>
        <authorList>
            <person name="Wing R.A."/>
        </authorList>
    </citation>
    <scope>NUCLEOTIDE SEQUENCE</scope>
</reference>
<dbReference type="PANTHER" id="PTHR35166:SF11">
    <property type="entry name" value="OS05G0151550 PROTEIN"/>
    <property type="match status" value="1"/>
</dbReference>
<dbReference type="AlphaFoldDB" id="A0A0D9XTX9"/>
<dbReference type="EnsemblPlants" id="LPERR11G15490.1">
    <property type="protein sequence ID" value="LPERR11G15490.1"/>
    <property type="gene ID" value="LPERR11G15490"/>
</dbReference>
<organism evidence="2 3">
    <name type="scientific">Leersia perrieri</name>
    <dbReference type="NCBI Taxonomy" id="77586"/>
    <lineage>
        <taxon>Eukaryota</taxon>
        <taxon>Viridiplantae</taxon>
        <taxon>Streptophyta</taxon>
        <taxon>Embryophyta</taxon>
        <taxon>Tracheophyta</taxon>
        <taxon>Spermatophyta</taxon>
        <taxon>Magnoliopsida</taxon>
        <taxon>Liliopsida</taxon>
        <taxon>Poales</taxon>
        <taxon>Poaceae</taxon>
        <taxon>BOP clade</taxon>
        <taxon>Oryzoideae</taxon>
        <taxon>Oryzeae</taxon>
        <taxon>Oryzinae</taxon>
        <taxon>Leersia</taxon>
    </lineage>
</organism>
<dbReference type="Gramene" id="LPERR11G15490.1">
    <property type="protein sequence ID" value="LPERR11G15490.1"/>
    <property type="gene ID" value="LPERR11G15490"/>
</dbReference>
<reference evidence="3" key="2">
    <citation type="submission" date="2013-12" db="EMBL/GenBank/DDBJ databases">
        <authorList>
            <person name="Yu Y."/>
            <person name="Lee S."/>
            <person name="de Baynast K."/>
            <person name="Wissotski M."/>
            <person name="Liu L."/>
            <person name="Talag J."/>
            <person name="Goicoechea J."/>
            <person name="Angelova A."/>
            <person name="Jetty R."/>
            <person name="Kudrna D."/>
            <person name="Golser W."/>
            <person name="Rivera L."/>
            <person name="Zhang J."/>
            <person name="Wing R."/>
        </authorList>
    </citation>
    <scope>NUCLEOTIDE SEQUENCE</scope>
</reference>
<proteinExistence type="predicted"/>
<evidence type="ECO:0000313" key="3">
    <source>
        <dbReference type="Proteomes" id="UP000032180"/>
    </source>
</evidence>
<dbReference type="Proteomes" id="UP000032180">
    <property type="component" value="Chromosome 11"/>
</dbReference>